<dbReference type="NCBIfam" id="TIGR02856">
    <property type="entry name" value="spore_yqfC"/>
    <property type="match status" value="1"/>
</dbReference>
<dbReference type="EMBL" id="FRCR01000001">
    <property type="protein sequence ID" value="SHM05767.1"/>
    <property type="molecule type" value="Genomic_DNA"/>
</dbReference>
<dbReference type="Pfam" id="PF07873">
    <property type="entry name" value="YabP"/>
    <property type="match status" value="1"/>
</dbReference>
<organism evidence="1 2">
    <name type="scientific">Caldanaerovirga acetigignens</name>
    <dbReference type="NCBI Taxonomy" id="447595"/>
    <lineage>
        <taxon>Bacteria</taxon>
        <taxon>Bacillati</taxon>
        <taxon>Bacillota</taxon>
        <taxon>Clostridia</taxon>
        <taxon>Thermosediminibacterales</taxon>
        <taxon>Thermosediminibacteraceae</taxon>
        <taxon>Caldanaerovirga</taxon>
    </lineage>
</organism>
<keyword evidence="2" id="KW-1185">Reference proteome</keyword>
<gene>
    <name evidence="1" type="ORF">SAMN05660826_00096</name>
</gene>
<reference evidence="2" key="1">
    <citation type="submission" date="2016-11" db="EMBL/GenBank/DDBJ databases">
        <authorList>
            <person name="Varghese N."/>
            <person name="Submissions S."/>
        </authorList>
    </citation>
    <scope>NUCLEOTIDE SEQUENCE [LARGE SCALE GENOMIC DNA]</scope>
    <source>
        <strain evidence="2">DSM 18802</strain>
    </source>
</reference>
<name>A0A1M7FQ28_9FIRM</name>
<protein>
    <submittedName>
        <fullName evidence="1">Sporulation protein YqfC</fullName>
    </submittedName>
</protein>
<dbReference type="InterPro" id="IPR022477">
    <property type="entry name" value="Spore_YqfC"/>
</dbReference>
<dbReference type="OrthoDB" id="2989236at2"/>
<dbReference type="STRING" id="447595.SAMN05660826_00096"/>
<evidence type="ECO:0000313" key="1">
    <source>
        <dbReference type="EMBL" id="SHM05767.1"/>
    </source>
</evidence>
<dbReference type="InterPro" id="IPR022476">
    <property type="entry name" value="Spore_YabP/YqfC"/>
</dbReference>
<dbReference type="Proteomes" id="UP000184375">
    <property type="component" value="Unassembled WGS sequence"/>
</dbReference>
<dbReference type="AlphaFoldDB" id="A0A1M7FQ28"/>
<accession>A0A1M7FQ28</accession>
<sequence>MKRSQREELKSKFIEALDLPKDVVLDLPRVTVTGKVGVLIESHKGIVEYGPEKVTVNTSIGLLVIKGEELFIKYVLADEIFIEGRVKDIEFDE</sequence>
<evidence type="ECO:0000313" key="2">
    <source>
        <dbReference type="Proteomes" id="UP000184375"/>
    </source>
</evidence>
<proteinExistence type="predicted"/>
<dbReference type="RefSeq" id="WP_073253099.1">
    <property type="nucleotide sequence ID" value="NZ_FRCR01000001.1"/>
</dbReference>